<comment type="caution">
    <text evidence="2">The sequence shown here is derived from an EMBL/GenBank/DDBJ whole genome shotgun (WGS) entry which is preliminary data.</text>
</comment>
<dbReference type="RefSeq" id="WP_147201768.1">
    <property type="nucleotide sequence ID" value="NZ_BJYT01000001.1"/>
</dbReference>
<protein>
    <submittedName>
        <fullName evidence="2">Uncharacterized protein</fullName>
    </submittedName>
</protein>
<feature type="transmembrane region" description="Helical" evidence="1">
    <location>
        <begin position="6"/>
        <end position="25"/>
    </location>
</feature>
<gene>
    <name evidence="2" type="ORF">SAE01_03060</name>
</gene>
<keyword evidence="3" id="KW-1185">Reference proteome</keyword>
<proteinExistence type="predicted"/>
<organism evidence="2 3">
    <name type="scientific">Segetibacter aerophilus</name>
    <dbReference type="NCBI Taxonomy" id="670293"/>
    <lineage>
        <taxon>Bacteria</taxon>
        <taxon>Pseudomonadati</taxon>
        <taxon>Bacteroidota</taxon>
        <taxon>Chitinophagia</taxon>
        <taxon>Chitinophagales</taxon>
        <taxon>Chitinophagaceae</taxon>
        <taxon>Segetibacter</taxon>
    </lineage>
</organism>
<dbReference type="AlphaFoldDB" id="A0A512B776"/>
<dbReference type="Proteomes" id="UP000321513">
    <property type="component" value="Unassembled WGS sequence"/>
</dbReference>
<accession>A0A512B776</accession>
<dbReference type="OrthoDB" id="9837883at2"/>
<keyword evidence="1" id="KW-1133">Transmembrane helix</keyword>
<name>A0A512B776_9BACT</name>
<keyword evidence="1" id="KW-0812">Transmembrane</keyword>
<evidence type="ECO:0000313" key="3">
    <source>
        <dbReference type="Proteomes" id="UP000321513"/>
    </source>
</evidence>
<keyword evidence="1" id="KW-0472">Membrane</keyword>
<evidence type="ECO:0000256" key="1">
    <source>
        <dbReference type="SAM" id="Phobius"/>
    </source>
</evidence>
<sequence>MNETLFITAIILGAIFLFIILFILLHKRGQNKKTAQQKILLADVVWKNKLQLLLQETINNYLLAVDKVNFILLYIDFGNEKEEVVLIDLWQVKTIKVTTEDNSIYEQRKGKSVLVDKQVSKLQLELTLIDEQQKKNLVLYEYKDGMQNLMEIKRRADYWCQLINKAVKELPHPSTQSSKYA</sequence>
<reference evidence="2 3" key="1">
    <citation type="submission" date="2019-07" db="EMBL/GenBank/DDBJ databases">
        <title>Whole genome shotgun sequence of Segetibacter aerophilus NBRC 106135.</title>
        <authorList>
            <person name="Hosoyama A."/>
            <person name="Uohara A."/>
            <person name="Ohji S."/>
            <person name="Ichikawa N."/>
        </authorList>
    </citation>
    <scope>NUCLEOTIDE SEQUENCE [LARGE SCALE GENOMIC DNA]</scope>
    <source>
        <strain evidence="2 3">NBRC 106135</strain>
    </source>
</reference>
<evidence type="ECO:0000313" key="2">
    <source>
        <dbReference type="EMBL" id="GEO07810.1"/>
    </source>
</evidence>
<dbReference type="EMBL" id="BJYT01000001">
    <property type="protein sequence ID" value="GEO07810.1"/>
    <property type="molecule type" value="Genomic_DNA"/>
</dbReference>